<dbReference type="NCBIfam" id="TIGR02395">
    <property type="entry name" value="rpoN_sigma"/>
    <property type="match status" value="1"/>
</dbReference>
<dbReference type="Pfam" id="PF04963">
    <property type="entry name" value="Sigma54_CBD"/>
    <property type="match status" value="1"/>
</dbReference>
<dbReference type="PROSITE" id="PS00717">
    <property type="entry name" value="SIGMA54_1"/>
    <property type="match status" value="1"/>
</dbReference>
<dbReference type="FunFam" id="1.10.10.60:FF:000045">
    <property type="entry name" value="RNA polymerase sigma-54 factor"/>
    <property type="match status" value="1"/>
</dbReference>
<evidence type="ECO:0000256" key="6">
    <source>
        <dbReference type="ARBA" id="ARBA00023082"/>
    </source>
</evidence>
<evidence type="ECO:0000256" key="1">
    <source>
        <dbReference type="ARBA" id="ARBA00008798"/>
    </source>
</evidence>
<dbReference type="GO" id="GO:0001216">
    <property type="term" value="F:DNA-binding transcription activator activity"/>
    <property type="evidence" value="ECO:0007669"/>
    <property type="project" value="InterPro"/>
</dbReference>
<dbReference type="GO" id="GO:0016987">
    <property type="term" value="F:sigma factor activity"/>
    <property type="evidence" value="ECO:0007669"/>
    <property type="project" value="UniProtKB-KW"/>
</dbReference>
<dbReference type="GO" id="GO:0016779">
    <property type="term" value="F:nucleotidyltransferase activity"/>
    <property type="evidence" value="ECO:0007669"/>
    <property type="project" value="UniProtKB-KW"/>
</dbReference>
<keyword evidence="6" id="KW-0731">Sigma factor</keyword>
<keyword evidence="3" id="KW-0808">Transferase</keyword>
<dbReference type="Gene3D" id="1.10.10.60">
    <property type="entry name" value="Homeodomain-like"/>
    <property type="match status" value="1"/>
</dbReference>
<evidence type="ECO:0000256" key="8">
    <source>
        <dbReference type="ARBA" id="ARBA00023163"/>
    </source>
</evidence>
<protein>
    <recommendedName>
        <fullName evidence="13">RNA polymerase sigma-54 factor</fullName>
    </recommendedName>
</protein>
<dbReference type="NCBIfam" id="NF009118">
    <property type="entry name" value="PRK12469.1"/>
    <property type="match status" value="1"/>
</dbReference>
<keyword evidence="4" id="KW-0548">Nucleotidyltransferase</keyword>
<dbReference type="AlphaFoldDB" id="A0A0F9IRB7"/>
<dbReference type="GO" id="GO:0003677">
    <property type="term" value="F:DNA binding"/>
    <property type="evidence" value="ECO:0007669"/>
    <property type="project" value="UniProtKB-KW"/>
</dbReference>
<evidence type="ECO:0000256" key="9">
    <source>
        <dbReference type="SAM" id="MobiDB-lite"/>
    </source>
</evidence>
<dbReference type="NCBIfam" id="NF004595">
    <property type="entry name" value="PRK05932.1-2"/>
    <property type="match status" value="1"/>
</dbReference>
<dbReference type="PIRSF" id="PIRSF000774">
    <property type="entry name" value="RpoN"/>
    <property type="match status" value="1"/>
</dbReference>
<dbReference type="PROSITE" id="PS50044">
    <property type="entry name" value="SIGMA54_3"/>
    <property type="match status" value="1"/>
</dbReference>
<evidence type="ECO:0000256" key="5">
    <source>
        <dbReference type="ARBA" id="ARBA00023015"/>
    </source>
</evidence>
<name>A0A0F9IRB7_9ZZZZ</name>
<dbReference type="PANTHER" id="PTHR32248:SF4">
    <property type="entry name" value="RNA POLYMERASE SIGMA-54 FACTOR"/>
    <property type="match status" value="1"/>
</dbReference>
<feature type="region of interest" description="Disordered" evidence="9">
    <location>
        <begin position="76"/>
        <end position="95"/>
    </location>
</feature>
<keyword evidence="7" id="KW-0238">DNA-binding</keyword>
<evidence type="ECO:0008006" key="13">
    <source>
        <dbReference type="Google" id="ProtNLM"/>
    </source>
</evidence>
<proteinExistence type="inferred from homology"/>
<dbReference type="FunFam" id="1.10.10.1330:FF:000001">
    <property type="entry name" value="RNA polymerase sigma-54 factor"/>
    <property type="match status" value="1"/>
</dbReference>
<comment type="caution">
    <text evidence="12">The sequence shown here is derived from an EMBL/GenBank/DDBJ whole genome shotgun (WGS) entry which is preliminary data.</text>
</comment>
<dbReference type="GO" id="GO:0000428">
    <property type="term" value="C:DNA-directed RNA polymerase complex"/>
    <property type="evidence" value="ECO:0007669"/>
    <property type="project" value="UniProtKB-KW"/>
</dbReference>
<evidence type="ECO:0000259" key="11">
    <source>
        <dbReference type="Pfam" id="PF04963"/>
    </source>
</evidence>
<feature type="domain" description="RNA polymerase sigma factor 54 core-binding" evidence="11">
    <location>
        <begin position="122"/>
        <end position="312"/>
    </location>
</feature>
<dbReference type="Gene3D" id="1.10.10.1330">
    <property type="entry name" value="RNA polymerase sigma-54 factor, core-binding domain"/>
    <property type="match status" value="1"/>
</dbReference>
<dbReference type="InterPro" id="IPR007046">
    <property type="entry name" value="RNA_pol_sigma_54_core-bd"/>
</dbReference>
<accession>A0A0F9IRB7</accession>
<evidence type="ECO:0000256" key="4">
    <source>
        <dbReference type="ARBA" id="ARBA00022695"/>
    </source>
</evidence>
<dbReference type="PRINTS" id="PR00045">
    <property type="entry name" value="SIGMA54FCT"/>
</dbReference>
<feature type="domain" description="RNA polymerase sigma factor 54 DNA-binding" evidence="10">
    <location>
        <begin position="326"/>
        <end position="484"/>
    </location>
</feature>
<dbReference type="InterPro" id="IPR007634">
    <property type="entry name" value="RNA_pol_sigma_54_DNA-bd"/>
</dbReference>
<gene>
    <name evidence="12" type="ORF">LCGC14_1547110</name>
</gene>
<keyword evidence="2" id="KW-0240">DNA-directed RNA polymerase</keyword>
<dbReference type="Pfam" id="PF00309">
    <property type="entry name" value="Sigma54_AID"/>
    <property type="match status" value="1"/>
</dbReference>
<organism evidence="12">
    <name type="scientific">marine sediment metagenome</name>
    <dbReference type="NCBI Taxonomy" id="412755"/>
    <lineage>
        <taxon>unclassified sequences</taxon>
        <taxon>metagenomes</taxon>
        <taxon>ecological metagenomes</taxon>
    </lineage>
</organism>
<dbReference type="PANTHER" id="PTHR32248">
    <property type="entry name" value="RNA POLYMERASE SIGMA-54 FACTOR"/>
    <property type="match status" value="1"/>
</dbReference>
<evidence type="ECO:0000256" key="3">
    <source>
        <dbReference type="ARBA" id="ARBA00022679"/>
    </source>
</evidence>
<evidence type="ECO:0000259" key="10">
    <source>
        <dbReference type="Pfam" id="PF04552"/>
    </source>
</evidence>
<dbReference type="Pfam" id="PF04552">
    <property type="entry name" value="Sigma54_DBD"/>
    <property type="match status" value="1"/>
</dbReference>
<reference evidence="12" key="1">
    <citation type="journal article" date="2015" name="Nature">
        <title>Complex archaea that bridge the gap between prokaryotes and eukaryotes.</title>
        <authorList>
            <person name="Spang A."/>
            <person name="Saw J.H."/>
            <person name="Jorgensen S.L."/>
            <person name="Zaremba-Niedzwiedzka K."/>
            <person name="Martijn J."/>
            <person name="Lind A.E."/>
            <person name="van Eijk R."/>
            <person name="Schleper C."/>
            <person name="Guy L."/>
            <person name="Ettema T.J."/>
        </authorList>
    </citation>
    <scope>NUCLEOTIDE SEQUENCE</scope>
</reference>
<dbReference type="GO" id="GO:0006352">
    <property type="term" value="P:DNA-templated transcription initiation"/>
    <property type="evidence" value="ECO:0007669"/>
    <property type="project" value="InterPro"/>
</dbReference>
<evidence type="ECO:0000256" key="7">
    <source>
        <dbReference type="ARBA" id="ARBA00023125"/>
    </source>
</evidence>
<dbReference type="InterPro" id="IPR000394">
    <property type="entry name" value="RNA_pol_sigma_54"/>
</dbReference>
<evidence type="ECO:0000313" key="12">
    <source>
        <dbReference type="EMBL" id="KKM59918.1"/>
    </source>
</evidence>
<sequence length="486" mass="55462">MKPSLQLRVGQSLSMTPQLQQAIRLLQLSSLELQAEIQEALETNPLLEVEDDFDHDDHAAIQQENDKVIARENQDVSQLENASIPDELPTDSEWEDTFDTQPVSLLSGQVSDSGLERDNQDNSGDSLQEHLLWQMRLTPFSATEQEIAATIIDAIEDDGYIKITLEDIQQSLGEEYNEVELDEIEAVLHRIQHFDPVGVAARDLRECLLIQLKLYETELDHLPLLTELIDKHLDTLAKRDYAQIKRALKITDEELTELVRSIQLFNPRPGSHIQQDKTEYIVPDVYARKLNGRWQLSLNPDNAPRLQVAEHYAQLIKRADNSAENTYLKNNLQEARWFLKSLQSRNETLLKVTEAIVDRQQNFLDHGDEAMKPLVLANIAEIVEMHESTISRVTTRKYLHTPRGIFELKYFFSSHVSTDNGGECSATAIRAIIKKLVLAENPRKPLSDSKIAEILVEQGINVARRTIAKYRETLSISPSNERKRLV</sequence>
<keyword evidence="5" id="KW-0805">Transcription regulation</keyword>
<evidence type="ECO:0000256" key="2">
    <source>
        <dbReference type="ARBA" id="ARBA00022478"/>
    </source>
</evidence>
<dbReference type="InterPro" id="IPR038709">
    <property type="entry name" value="RpoN_core-bd_sf"/>
</dbReference>
<keyword evidence="8" id="KW-0804">Transcription</keyword>
<comment type="similarity">
    <text evidence="1">Belongs to the sigma-54 factor family.</text>
</comment>
<dbReference type="EMBL" id="LAZR01011776">
    <property type="protein sequence ID" value="KKM59918.1"/>
    <property type="molecule type" value="Genomic_DNA"/>
</dbReference>
<dbReference type="PROSITE" id="PS00718">
    <property type="entry name" value="SIGMA54_2"/>
    <property type="match status" value="1"/>
</dbReference>